<dbReference type="InterPro" id="IPR048290">
    <property type="entry name" value="ZP_chr"/>
</dbReference>
<dbReference type="AlphaFoldDB" id="A0A6P8GS17"/>
<dbReference type="PRINTS" id="PR00023">
    <property type="entry name" value="ZPELLUCIDA"/>
</dbReference>
<dbReference type="KEGG" id="char:105903470"/>
<keyword evidence="1" id="KW-1015">Disulfide bond</keyword>
<gene>
    <name evidence="6" type="primary">LOC105903470</name>
</gene>
<protein>
    <submittedName>
        <fullName evidence="6">Uncharacterized protein LOC105903470</fullName>
    </submittedName>
</protein>
<organism evidence="5 6">
    <name type="scientific">Clupea harengus</name>
    <name type="common">Atlantic herring</name>
    <dbReference type="NCBI Taxonomy" id="7950"/>
    <lineage>
        <taxon>Eukaryota</taxon>
        <taxon>Metazoa</taxon>
        <taxon>Chordata</taxon>
        <taxon>Craniata</taxon>
        <taxon>Vertebrata</taxon>
        <taxon>Euteleostomi</taxon>
        <taxon>Actinopterygii</taxon>
        <taxon>Neopterygii</taxon>
        <taxon>Teleostei</taxon>
        <taxon>Clupei</taxon>
        <taxon>Clupeiformes</taxon>
        <taxon>Clupeoidei</taxon>
        <taxon>Clupeidae</taxon>
        <taxon>Clupea</taxon>
    </lineage>
</organism>
<evidence type="ECO:0000313" key="5">
    <source>
        <dbReference type="Proteomes" id="UP000515152"/>
    </source>
</evidence>
<dbReference type="Pfam" id="PF23344">
    <property type="entry name" value="ZP-N"/>
    <property type="match status" value="1"/>
</dbReference>
<evidence type="ECO:0000259" key="4">
    <source>
        <dbReference type="PROSITE" id="PS51034"/>
    </source>
</evidence>
<dbReference type="InterPro" id="IPR058876">
    <property type="entry name" value="Ig-like_ZP"/>
</dbReference>
<evidence type="ECO:0000256" key="3">
    <source>
        <dbReference type="SAM" id="SignalP"/>
    </source>
</evidence>
<keyword evidence="5" id="KW-1185">Reference proteome</keyword>
<dbReference type="Pfam" id="PF26562">
    <property type="entry name" value="Ig-like"/>
    <property type="match status" value="1"/>
</dbReference>
<dbReference type="OrthoDB" id="9944868at2759"/>
<keyword evidence="2" id="KW-0325">Glycoprotein</keyword>
<proteinExistence type="predicted"/>
<dbReference type="InterPro" id="IPR001507">
    <property type="entry name" value="ZP_dom"/>
</dbReference>
<feature type="domain" description="ZP" evidence="4">
    <location>
        <begin position="601"/>
        <end position="865"/>
    </location>
</feature>
<evidence type="ECO:0000256" key="2">
    <source>
        <dbReference type="ARBA" id="ARBA00023180"/>
    </source>
</evidence>
<dbReference type="Pfam" id="PF00100">
    <property type="entry name" value="Zona_pellucida"/>
    <property type="match status" value="1"/>
</dbReference>
<reference evidence="6" key="1">
    <citation type="submission" date="2025-08" db="UniProtKB">
        <authorList>
            <consortium name="RefSeq"/>
        </authorList>
    </citation>
    <scope>IDENTIFICATION</scope>
</reference>
<dbReference type="PANTHER" id="PTHR47130:SF3">
    <property type="entry name" value="ZONA PELLUCIDA PROTEIN"/>
    <property type="match status" value="1"/>
</dbReference>
<dbReference type="InterPro" id="IPR055355">
    <property type="entry name" value="ZP-C"/>
</dbReference>
<sequence>MSPLLCFQVLILTISTATQIVAYQDAVSSVCLGNVLRVSVDGSILAGKSARVDALNGSDVIPITSFLATQCGYSMTSDPWGNTLLYASLQHCYVQSRGDGTFDTHLQLRTYGKDSGRVHTVSQSCSYSQLASREILCTNNYMEVSVEHGLPTSEQLKWMTSSVKDVTSSESVPRGMKVPRLEKVVIYTPAEKAFTPMELHKLGYGLYTYPARLLIRSPYDTTATYSQDVAGVPMAIMTSSLVYKHRWMVSLVKAAAACPTGGVSFTEDLISWRLPRHITPLLSSSSCETLEAYMGIDGQRMDEATMIAQGYYFYVTDTHFVVEMPIGSPYGYYKSHVHEGRYHTTYSIAPMIELLWREMGGSDETRYKVLFPISTPPIPRPPHVQDYTVPEEGMFKIVFGAFLPDVELINITTDSAVMTLAEAAANGFDIQEHVFPNGSKAFRLQVPFSHPTAVKGNPNVKTVTYGLHIVFGFLIQPEQTTFSYSSVLEAAVDDTDLASVTGSCDQMNVYITVQYGSQGHNFETVVGGSLLTAELAQQYSFNENGTHFTLTVPFGSPDLAFEAVHSSNVMGRLDVALQNLERTWNITYFSLACSFITSVLDCSPNGTIGALAVKLDTVPSLNPGQLSLNDPSCGPSFSDDRFAFFYFRVDTCGTTRAFKDDVMVYKNMASLKNQLTTNEEPKYQFVFSCIYSVNATKTLAYFTMPQSTAPVAEPGVGDFTVQMRLAQDVTYTQFYSDWDYPVVTYLRQPLFFEVALTTLGDPNVELIIDNCWATLNKDRASKPRWDTIVDGCPNPEDPDQTVFHPETLYDGVLFPSLSKRFEVKMFSFAEAEDAPVGQVVFHCDVVICDPHSPLNGLCHGQCAKQQMGRKHVKRGPRMVSELHVEHVSSGLIFLL</sequence>
<dbReference type="PANTHER" id="PTHR47130">
    <property type="entry name" value="SI:DKEY-19B23.11-RELATED"/>
    <property type="match status" value="1"/>
</dbReference>
<dbReference type="InterPro" id="IPR042235">
    <property type="entry name" value="ZP-C_dom"/>
</dbReference>
<feature type="signal peptide" evidence="3">
    <location>
        <begin position="1"/>
        <end position="17"/>
    </location>
</feature>
<dbReference type="Gene3D" id="2.60.40.3210">
    <property type="entry name" value="Zona pellucida, ZP-N domain"/>
    <property type="match status" value="1"/>
</dbReference>
<dbReference type="Gene3D" id="2.60.40.4100">
    <property type="entry name" value="Zona pellucida, ZP-C domain"/>
    <property type="match status" value="1"/>
</dbReference>
<feature type="chain" id="PRO_5028079944" evidence="3">
    <location>
        <begin position="18"/>
        <end position="895"/>
    </location>
</feature>
<dbReference type="Proteomes" id="UP000515152">
    <property type="component" value="Chromosome 15"/>
</dbReference>
<dbReference type="GeneID" id="105903470"/>
<dbReference type="PROSITE" id="PS51034">
    <property type="entry name" value="ZP_2"/>
    <property type="match status" value="1"/>
</dbReference>
<name>A0A6P8GS17_CLUHA</name>
<dbReference type="SMART" id="SM00241">
    <property type="entry name" value="ZP"/>
    <property type="match status" value="1"/>
</dbReference>
<dbReference type="InterPro" id="IPR055356">
    <property type="entry name" value="ZP-N"/>
</dbReference>
<accession>A0A6P8GS17</accession>
<evidence type="ECO:0000313" key="6">
    <source>
        <dbReference type="RefSeq" id="XP_031437605.1"/>
    </source>
</evidence>
<evidence type="ECO:0000256" key="1">
    <source>
        <dbReference type="ARBA" id="ARBA00023157"/>
    </source>
</evidence>
<dbReference type="RefSeq" id="XP_031437605.1">
    <property type="nucleotide sequence ID" value="XM_031581745.1"/>
</dbReference>
<keyword evidence="3" id="KW-0732">Signal</keyword>